<name>A0A9P8C3D4_9HELO</name>
<dbReference type="Proteomes" id="UP000824998">
    <property type="component" value="Unassembled WGS sequence"/>
</dbReference>
<evidence type="ECO:0000313" key="3">
    <source>
        <dbReference type="Proteomes" id="UP000824998"/>
    </source>
</evidence>
<accession>A0A9P8C3D4</accession>
<dbReference type="AlphaFoldDB" id="A0A9P8C3D4"/>
<dbReference type="EMBL" id="MU251552">
    <property type="protein sequence ID" value="KAG9232379.1"/>
    <property type="molecule type" value="Genomic_DNA"/>
</dbReference>
<gene>
    <name evidence="2" type="ORF">BJ875DRAFT_467057</name>
</gene>
<organism evidence="2 3">
    <name type="scientific">Amylocarpus encephaloides</name>
    <dbReference type="NCBI Taxonomy" id="45428"/>
    <lineage>
        <taxon>Eukaryota</taxon>
        <taxon>Fungi</taxon>
        <taxon>Dikarya</taxon>
        <taxon>Ascomycota</taxon>
        <taxon>Pezizomycotina</taxon>
        <taxon>Leotiomycetes</taxon>
        <taxon>Helotiales</taxon>
        <taxon>Helotiales incertae sedis</taxon>
        <taxon>Amylocarpus</taxon>
    </lineage>
</organism>
<protein>
    <recommendedName>
        <fullName evidence="4">Secreted protein</fullName>
    </recommendedName>
</protein>
<feature type="chain" id="PRO_5040461611" description="Secreted protein" evidence="1">
    <location>
        <begin position="24"/>
        <end position="77"/>
    </location>
</feature>
<comment type="caution">
    <text evidence="2">The sequence shown here is derived from an EMBL/GenBank/DDBJ whole genome shotgun (WGS) entry which is preliminary data.</text>
</comment>
<evidence type="ECO:0008006" key="4">
    <source>
        <dbReference type="Google" id="ProtNLM"/>
    </source>
</evidence>
<feature type="signal peptide" evidence="1">
    <location>
        <begin position="1"/>
        <end position="23"/>
    </location>
</feature>
<evidence type="ECO:0000256" key="1">
    <source>
        <dbReference type="SAM" id="SignalP"/>
    </source>
</evidence>
<evidence type="ECO:0000313" key="2">
    <source>
        <dbReference type="EMBL" id="KAG9232379.1"/>
    </source>
</evidence>
<proteinExistence type="predicted"/>
<keyword evidence="3" id="KW-1185">Reference proteome</keyword>
<sequence length="77" mass="8825">MCFTRFFLLCNIPSPFFLFSGSADQPNIANNPCNTISTHFVQQNVPHWPAPNPFPPASKETWQEVYKICQREVLVDP</sequence>
<keyword evidence="1" id="KW-0732">Signal</keyword>
<reference evidence="2" key="1">
    <citation type="journal article" date="2021" name="IMA Fungus">
        <title>Genomic characterization of three marine fungi, including Emericellopsis atlantica sp. nov. with signatures of a generalist lifestyle and marine biomass degradation.</title>
        <authorList>
            <person name="Hagestad O.C."/>
            <person name="Hou L."/>
            <person name="Andersen J.H."/>
            <person name="Hansen E.H."/>
            <person name="Altermark B."/>
            <person name="Li C."/>
            <person name="Kuhnert E."/>
            <person name="Cox R.J."/>
            <person name="Crous P.W."/>
            <person name="Spatafora J.W."/>
            <person name="Lail K."/>
            <person name="Amirebrahimi M."/>
            <person name="Lipzen A."/>
            <person name="Pangilinan J."/>
            <person name="Andreopoulos W."/>
            <person name="Hayes R.D."/>
            <person name="Ng V."/>
            <person name="Grigoriev I.V."/>
            <person name="Jackson S.A."/>
            <person name="Sutton T.D.S."/>
            <person name="Dobson A.D.W."/>
            <person name="Rama T."/>
        </authorList>
    </citation>
    <scope>NUCLEOTIDE SEQUENCE</scope>
    <source>
        <strain evidence="2">TRa018bII</strain>
    </source>
</reference>